<feature type="region of interest" description="Disordered" evidence="2">
    <location>
        <begin position="167"/>
        <end position="196"/>
    </location>
</feature>
<feature type="compositionally biased region" description="Gly residues" evidence="2">
    <location>
        <begin position="63"/>
        <end position="72"/>
    </location>
</feature>
<evidence type="ECO:0000256" key="1">
    <source>
        <dbReference type="ARBA" id="ARBA00005711"/>
    </source>
</evidence>
<dbReference type="AlphaFoldDB" id="A0A1D6QUN6"/>
<protein>
    <submittedName>
        <fullName evidence="4">Remorin family protein</fullName>
    </submittedName>
</protein>
<dbReference type="InterPro" id="IPR005516">
    <property type="entry name" value="Remorin_C"/>
</dbReference>
<dbReference type="PANTHER" id="PTHR31471:SF98">
    <property type="entry name" value="OS02G0116800 PROTEIN"/>
    <property type="match status" value="1"/>
</dbReference>
<feature type="compositionally biased region" description="Polar residues" evidence="2">
    <location>
        <begin position="334"/>
        <end position="360"/>
    </location>
</feature>
<feature type="domain" description="Remorin C-terminal" evidence="3">
    <location>
        <begin position="441"/>
        <end position="542"/>
    </location>
</feature>
<evidence type="ECO:0000256" key="2">
    <source>
        <dbReference type="SAM" id="MobiDB-lite"/>
    </source>
</evidence>
<name>A0A1D6QUN6_MAIZE</name>
<evidence type="ECO:0000259" key="3">
    <source>
        <dbReference type="Pfam" id="PF03763"/>
    </source>
</evidence>
<evidence type="ECO:0000313" key="4">
    <source>
        <dbReference type="EMBL" id="AQK61086.1"/>
    </source>
</evidence>
<accession>A0A1D6QUN6</accession>
<comment type="similarity">
    <text evidence="1">Belongs to the remorin family.</text>
</comment>
<dbReference type="InParanoid" id="A0A1D6QUN6"/>
<feature type="compositionally biased region" description="Low complexity" evidence="2">
    <location>
        <begin position="84"/>
        <end position="95"/>
    </location>
</feature>
<dbReference type="Pfam" id="PF03763">
    <property type="entry name" value="Remorin_C"/>
    <property type="match status" value="1"/>
</dbReference>
<dbReference type="ExpressionAtlas" id="A0A1D6QUN6">
    <property type="expression patterns" value="baseline and differential"/>
</dbReference>
<gene>
    <name evidence="4" type="ORF">ZEAMMB73_Zm00001d054034</name>
</gene>
<feature type="region of interest" description="Disordered" evidence="2">
    <location>
        <begin position="29"/>
        <end position="127"/>
    </location>
</feature>
<dbReference type="FunCoup" id="A0A1D6QUN6">
    <property type="interactions" value="2399"/>
</dbReference>
<dbReference type="PANTHER" id="PTHR31471">
    <property type="entry name" value="OS02G0116800 PROTEIN"/>
    <property type="match status" value="1"/>
</dbReference>
<feature type="region of interest" description="Disordered" evidence="2">
    <location>
        <begin position="333"/>
        <end position="365"/>
    </location>
</feature>
<organism evidence="4">
    <name type="scientific">Zea mays</name>
    <name type="common">Maize</name>
    <dbReference type="NCBI Taxonomy" id="4577"/>
    <lineage>
        <taxon>Eukaryota</taxon>
        <taxon>Viridiplantae</taxon>
        <taxon>Streptophyta</taxon>
        <taxon>Embryophyta</taxon>
        <taxon>Tracheophyta</taxon>
        <taxon>Spermatophyta</taxon>
        <taxon>Magnoliopsida</taxon>
        <taxon>Liliopsida</taxon>
        <taxon>Poales</taxon>
        <taxon>Poaceae</taxon>
        <taxon>PACMAD clade</taxon>
        <taxon>Panicoideae</taxon>
        <taxon>Andropogonodae</taxon>
        <taxon>Andropogoneae</taxon>
        <taxon>Tripsacinae</taxon>
        <taxon>Zea</taxon>
    </lineage>
</organism>
<dbReference type="IntAct" id="A0A1D6QUN6">
    <property type="interactions" value="3"/>
</dbReference>
<sequence length="551" mass="59299">MEYERIEKPFPVQQGGGFSPKRLRAMLLGVDKRRKGQDGAAEEDEDGGGDYGALPKAHARSGAGDGGGGGGATCEEYKDVDVVSTTSEFSSSLETAGGHRPRDAHPVATGSRTRVPPEEDSCDSESVASNFEFHKERRAAASAAASVVPPFSKPAPSKWDDAQKWIASPTANCPGRGGAAPAPKKTEKPGSGIGRLPLPATKVVVEATEEIDTKRMDPSQEKREIGWQKAARWAPPDPCPEAEPCPTKTTLLAVETTVAAASAAGKGCAVLTSPSPHDMILLSSSNWKKVALDAVNFNRHDASTTLQSAATCIPPPTTVRSVSMRDMGTEMTPIASQEPSRTGTPVRATSPNCSQPTTPRRTLGGPSAVGSFISHGGECSSSELSEQELQTKTRREIMLLGTQLGKTSIAAWASKKEEEKDASLSLKPVPMDQSTQNITAIRAAAWEEAEKAKYLARFKREEIKIQAWEDHQKAQIEAEMRKIEVEVERMRARAQDKLMTKLASARHSADEKRATAELKRNRAAARTAEQAEHIRRTGRVPPSFGCWNWCS</sequence>
<reference evidence="4" key="1">
    <citation type="submission" date="2015-12" db="EMBL/GenBank/DDBJ databases">
        <title>Update maize B73 reference genome by single molecule sequencing technologies.</title>
        <authorList>
            <consortium name="Maize Genome Sequencing Project"/>
            <person name="Ware D."/>
        </authorList>
    </citation>
    <scope>NUCLEOTIDE SEQUENCE</scope>
    <source>
        <tissue evidence="4">Seedling</tissue>
    </source>
</reference>
<proteinExistence type="inferred from homology"/>
<dbReference type="SMR" id="A0A1D6QUN6"/>
<dbReference type="EMBL" id="CM000780">
    <property type="protein sequence ID" value="AQK61086.1"/>
    <property type="molecule type" value="Genomic_DNA"/>
</dbReference>